<dbReference type="Gene3D" id="3.40.50.1820">
    <property type="entry name" value="alpha/beta hydrolase"/>
    <property type="match status" value="1"/>
</dbReference>
<dbReference type="EMBL" id="JADEVV010000068">
    <property type="protein sequence ID" value="MBE9255531.1"/>
    <property type="molecule type" value="Genomic_DNA"/>
</dbReference>
<dbReference type="PRINTS" id="PR00111">
    <property type="entry name" value="ABHYDROLASE"/>
</dbReference>
<dbReference type="InterPro" id="IPR000073">
    <property type="entry name" value="AB_hydrolase_1"/>
</dbReference>
<proteinExistence type="predicted"/>
<dbReference type="GO" id="GO:0016787">
    <property type="term" value="F:hydrolase activity"/>
    <property type="evidence" value="ECO:0007669"/>
    <property type="project" value="UniProtKB-KW"/>
</dbReference>
<evidence type="ECO:0000259" key="1">
    <source>
        <dbReference type="Pfam" id="PF00561"/>
    </source>
</evidence>
<dbReference type="InterPro" id="IPR029058">
    <property type="entry name" value="AB_hydrolase_fold"/>
</dbReference>
<feature type="domain" description="AB hydrolase-1" evidence="1">
    <location>
        <begin position="30"/>
        <end position="264"/>
    </location>
</feature>
<dbReference type="InterPro" id="IPR050228">
    <property type="entry name" value="Carboxylesterase_BioH"/>
</dbReference>
<dbReference type="RefSeq" id="WP_194020915.1">
    <property type="nucleotide sequence ID" value="NZ_JADEVV010000068.1"/>
</dbReference>
<accession>A0ABR9VZ70</accession>
<dbReference type="SUPFAM" id="SSF53474">
    <property type="entry name" value="alpha/beta-Hydrolases"/>
    <property type="match status" value="1"/>
</dbReference>
<keyword evidence="2" id="KW-0378">Hydrolase</keyword>
<name>A0ABR9VZ70_9SYNC</name>
<gene>
    <name evidence="2" type="ORF">IQ217_17155</name>
</gene>
<dbReference type="InterPro" id="IPR000639">
    <property type="entry name" value="Epox_hydrolase-like"/>
</dbReference>
<dbReference type="PANTHER" id="PTHR43194">
    <property type="entry name" value="HYDROLASE ALPHA/BETA FOLD FAMILY"/>
    <property type="match status" value="1"/>
</dbReference>
<comment type="caution">
    <text evidence="2">The sequence shown here is derived from an EMBL/GenBank/DDBJ whole genome shotgun (WGS) entry which is preliminary data.</text>
</comment>
<evidence type="ECO:0000313" key="2">
    <source>
        <dbReference type="EMBL" id="MBE9255531.1"/>
    </source>
</evidence>
<dbReference type="Pfam" id="PF00561">
    <property type="entry name" value="Abhydrolase_1"/>
    <property type="match status" value="1"/>
</dbReference>
<evidence type="ECO:0000313" key="3">
    <source>
        <dbReference type="Proteomes" id="UP000658720"/>
    </source>
</evidence>
<dbReference type="Proteomes" id="UP000658720">
    <property type="component" value="Unassembled WGS sequence"/>
</dbReference>
<keyword evidence="3" id="KW-1185">Reference proteome</keyword>
<sequence length="283" mass="31892">MKISEQTLEVGQFHWFYRQIEPIQSTDAAPIVLLHGLPSQSLCWTGVMPLLAEKGLRAIAPDWLGFGFSDILDKRDFAYTTAAYEQTLGEFLEALELPKISLVVQGFLATVGIEYALNHPEQIERLAILNTPVIPPVSLPWPMRQWTIPLVGDMVTQDPLIIDRTLEGGSGFVISDERLNTYRKPWLKTSAAGRALMAATKNLPTTNDLAKIGDRLRGEWQKPTCLIWGTADKWLPVEPIEQLVQGASHLELVKLPEAKHYPQEHFPQEVGETLQTFFRRQIT</sequence>
<dbReference type="PRINTS" id="PR00412">
    <property type="entry name" value="EPOXHYDRLASE"/>
</dbReference>
<protein>
    <submittedName>
        <fullName evidence="2">Alpha/beta fold hydrolase</fullName>
    </submittedName>
</protein>
<organism evidence="2 3">
    <name type="scientific">Synechocystis salina LEGE 00031</name>
    <dbReference type="NCBI Taxonomy" id="1828736"/>
    <lineage>
        <taxon>Bacteria</taxon>
        <taxon>Bacillati</taxon>
        <taxon>Cyanobacteriota</taxon>
        <taxon>Cyanophyceae</taxon>
        <taxon>Synechococcales</taxon>
        <taxon>Merismopediaceae</taxon>
        <taxon>Synechocystis</taxon>
    </lineage>
</organism>
<reference evidence="2 3" key="1">
    <citation type="submission" date="2020-10" db="EMBL/GenBank/DDBJ databases">
        <authorList>
            <person name="Castelo-Branco R."/>
            <person name="Eusebio N."/>
            <person name="Adriana R."/>
            <person name="Vieira A."/>
            <person name="Brugerolle De Fraissinette N."/>
            <person name="Rezende De Castro R."/>
            <person name="Schneider M.P."/>
            <person name="Vasconcelos V."/>
            <person name="Leao P.N."/>
        </authorList>
    </citation>
    <scope>NUCLEOTIDE SEQUENCE [LARGE SCALE GENOMIC DNA]</scope>
    <source>
        <strain evidence="2 3">LEGE 00031</strain>
    </source>
</reference>
<dbReference type="PANTHER" id="PTHR43194:SF2">
    <property type="entry name" value="PEROXISOMAL MEMBRANE PROTEIN LPX1"/>
    <property type="match status" value="1"/>
</dbReference>